<evidence type="ECO:0000313" key="3">
    <source>
        <dbReference type="Proteomes" id="UP000224567"/>
    </source>
</evidence>
<evidence type="ECO:0000256" key="1">
    <source>
        <dbReference type="SAM" id="Phobius"/>
    </source>
</evidence>
<keyword evidence="1" id="KW-0812">Transmembrane</keyword>
<dbReference type="Proteomes" id="UP000224567">
    <property type="component" value="Unassembled WGS sequence"/>
</dbReference>
<name>A0A2G2VZC9_CAPBA</name>
<accession>A0A2G2VZC9</accession>
<comment type="caution">
    <text evidence="2">The sequence shown here is derived from an EMBL/GenBank/DDBJ whole genome shotgun (WGS) entry which is preliminary data.</text>
</comment>
<keyword evidence="1" id="KW-1133">Transmembrane helix</keyword>
<keyword evidence="3" id="KW-1185">Reference proteome</keyword>
<dbReference type="STRING" id="33114.A0A2G2VZC9"/>
<reference evidence="3" key="2">
    <citation type="journal article" date="2017" name="J. Anim. Genet.">
        <title>Multiple reference genome sequences of hot pepper reveal the massive evolution of plant disease resistance genes by retroduplication.</title>
        <authorList>
            <person name="Kim S."/>
            <person name="Park J."/>
            <person name="Yeom S.-I."/>
            <person name="Kim Y.-M."/>
            <person name="Seo E."/>
            <person name="Kim K.-T."/>
            <person name="Kim M.-S."/>
            <person name="Lee J.M."/>
            <person name="Cheong K."/>
            <person name="Shin H.-S."/>
            <person name="Kim S.-B."/>
            <person name="Han K."/>
            <person name="Lee J."/>
            <person name="Park M."/>
            <person name="Lee H.-A."/>
            <person name="Lee H.-Y."/>
            <person name="Lee Y."/>
            <person name="Oh S."/>
            <person name="Lee J.H."/>
            <person name="Choi E."/>
            <person name="Choi E."/>
            <person name="Lee S.E."/>
            <person name="Jeon J."/>
            <person name="Kim H."/>
            <person name="Choi G."/>
            <person name="Song H."/>
            <person name="Lee J."/>
            <person name="Lee S.-C."/>
            <person name="Kwon J.-K."/>
            <person name="Lee H.-Y."/>
            <person name="Koo N."/>
            <person name="Hong Y."/>
            <person name="Kim R.W."/>
            <person name="Kang W.-H."/>
            <person name="Huh J.H."/>
            <person name="Kang B.-C."/>
            <person name="Yang T.-J."/>
            <person name="Lee Y.-H."/>
            <person name="Bennetzen J.L."/>
            <person name="Choi D."/>
        </authorList>
    </citation>
    <scope>NUCLEOTIDE SEQUENCE [LARGE SCALE GENOMIC DNA]</scope>
    <source>
        <strain evidence="3">cv. PBC81</strain>
    </source>
</reference>
<dbReference type="PANTHER" id="PTHR35736:SF1">
    <property type="entry name" value="EXPRESSED PROTEIN"/>
    <property type="match status" value="1"/>
</dbReference>
<dbReference type="InterPro" id="IPR056712">
    <property type="entry name" value="DUF7810"/>
</dbReference>
<dbReference type="Pfam" id="PF25102">
    <property type="entry name" value="DUF7810"/>
    <property type="match status" value="1"/>
</dbReference>
<gene>
    <name evidence="2" type="ORF">CQW23_21917</name>
</gene>
<protein>
    <submittedName>
        <fullName evidence="2">Uncharacterized protein</fullName>
    </submittedName>
</protein>
<sequence>MRFHVGSCRRPFSLHQALVGTVAVTVIGLLFVSFRFVDPSIHLLVTTSEKVEDDDDDDKPADINLHNTQSLKTCTTVEKMGKVFSRDFEATNGAARVQALPPEEFCRHGFVLVKALEIGFGNEM</sequence>
<organism evidence="2 3">
    <name type="scientific">Capsicum baccatum</name>
    <name type="common">Peruvian pepper</name>
    <dbReference type="NCBI Taxonomy" id="33114"/>
    <lineage>
        <taxon>Eukaryota</taxon>
        <taxon>Viridiplantae</taxon>
        <taxon>Streptophyta</taxon>
        <taxon>Embryophyta</taxon>
        <taxon>Tracheophyta</taxon>
        <taxon>Spermatophyta</taxon>
        <taxon>Magnoliopsida</taxon>
        <taxon>eudicotyledons</taxon>
        <taxon>Gunneridae</taxon>
        <taxon>Pentapetalae</taxon>
        <taxon>asterids</taxon>
        <taxon>lamiids</taxon>
        <taxon>Solanales</taxon>
        <taxon>Solanaceae</taxon>
        <taxon>Solanoideae</taxon>
        <taxon>Capsiceae</taxon>
        <taxon>Capsicum</taxon>
    </lineage>
</organism>
<evidence type="ECO:0000313" key="2">
    <source>
        <dbReference type="EMBL" id="PHT38344.1"/>
    </source>
</evidence>
<proteinExistence type="predicted"/>
<dbReference type="AlphaFoldDB" id="A0A2G2VZC9"/>
<dbReference type="EMBL" id="MLFT02000009">
    <property type="protein sequence ID" value="PHT38344.1"/>
    <property type="molecule type" value="Genomic_DNA"/>
</dbReference>
<reference evidence="2 3" key="1">
    <citation type="journal article" date="2017" name="Genome Biol.">
        <title>New reference genome sequences of hot pepper reveal the massive evolution of plant disease-resistance genes by retroduplication.</title>
        <authorList>
            <person name="Kim S."/>
            <person name="Park J."/>
            <person name="Yeom S.I."/>
            <person name="Kim Y.M."/>
            <person name="Seo E."/>
            <person name="Kim K.T."/>
            <person name="Kim M.S."/>
            <person name="Lee J.M."/>
            <person name="Cheong K."/>
            <person name="Shin H.S."/>
            <person name="Kim S.B."/>
            <person name="Han K."/>
            <person name="Lee J."/>
            <person name="Park M."/>
            <person name="Lee H.A."/>
            <person name="Lee H.Y."/>
            <person name="Lee Y."/>
            <person name="Oh S."/>
            <person name="Lee J.H."/>
            <person name="Choi E."/>
            <person name="Choi E."/>
            <person name="Lee S.E."/>
            <person name="Jeon J."/>
            <person name="Kim H."/>
            <person name="Choi G."/>
            <person name="Song H."/>
            <person name="Lee J."/>
            <person name="Lee S.C."/>
            <person name="Kwon J.K."/>
            <person name="Lee H.Y."/>
            <person name="Koo N."/>
            <person name="Hong Y."/>
            <person name="Kim R.W."/>
            <person name="Kang W.H."/>
            <person name="Huh J.H."/>
            <person name="Kang B.C."/>
            <person name="Yang T.J."/>
            <person name="Lee Y.H."/>
            <person name="Bennetzen J.L."/>
            <person name="Choi D."/>
        </authorList>
    </citation>
    <scope>NUCLEOTIDE SEQUENCE [LARGE SCALE GENOMIC DNA]</scope>
    <source>
        <strain evidence="3">cv. PBC81</strain>
    </source>
</reference>
<dbReference type="PANTHER" id="PTHR35736">
    <property type="entry name" value="EXPRESSED PROTEIN"/>
    <property type="match status" value="1"/>
</dbReference>
<keyword evidence="1" id="KW-0472">Membrane</keyword>
<feature type="transmembrane region" description="Helical" evidence="1">
    <location>
        <begin position="12"/>
        <end position="34"/>
    </location>
</feature>
<dbReference type="OrthoDB" id="1930927at2759"/>